<sequence length="134" mass="15102">MSRAVIMSKLVFLFCVFPRWHYDCSPLLLLVILVVGASSAASSLLWDTFVIMGQGYSGHAPSSEWLNVLFLVDFWGISCFSYSFCHFPLLFVKMSRGFPFIPEESGPPSLSWDKSVEDHDKGREQKLKTNGGKE</sequence>
<proteinExistence type="predicted"/>
<accession>A0A834SJ88</accession>
<evidence type="ECO:0000313" key="3">
    <source>
        <dbReference type="EMBL" id="KAF7801887.1"/>
    </source>
</evidence>
<comment type="caution">
    <text evidence="3">The sequence shown here is derived from an EMBL/GenBank/DDBJ whole genome shotgun (WGS) entry which is preliminary data.</text>
</comment>
<dbReference type="AlphaFoldDB" id="A0A834SJ88"/>
<keyword evidence="2" id="KW-1133">Transmembrane helix</keyword>
<protein>
    <submittedName>
        <fullName evidence="3">Uncharacterized protein</fullName>
    </submittedName>
</protein>
<feature type="transmembrane region" description="Helical" evidence="2">
    <location>
        <begin position="27"/>
        <end position="46"/>
    </location>
</feature>
<name>A0A834SJ88_9FABA</name>
<evidence type="ECO:0000256" key="2">
    <source>
        <dbReference type="SAM" id="Phobius"/>
    </source>
</evidence>
<evidence type="ECO:0000256" key="1">
    <source>
        <dbReference type="SAM" id="MobiDB-lite"/>
    </source>
</evidence>
<organism evidence="3 4">
    <name type="scientific">Senna tora</name>
    <dbReference type="NCBI Taxonomy" id="362788"/>
    <lineage>
        <taxon>Eukaryota</taxon>
        <taxon>Viridiplantae</taxon>
        <taxon>Streptophyta</taxon>
        <taxon>Embryophyta</taxon>
        <taxon>Tracheophyta</taxon>
        <taxon>Spermatophyta</taxon>
        <taxon>Magnoliopsida</taxon>
        <taxon>eudicotyledons</taxon>
        <taxon>Gunneridae</taxon>
        <taxon>Pentapetalae</taxon>
        <taxon>rosids</taxon>
        <taxon>fabids</taxon>
        <taxon>Fabales</taxon>
        <taxon>Fabaceae</taxon>
        <taxon>Caesalpinioideae</taxon>
        <taxon>Cassia clade</taxon>
        <taxon>Senna</taxon>
    </lineage>
</organism>
<dbReference type="EMBL" id="JAAIUW010000013">
    <property type="protein sequence ID" value="KAF7801887.1"/>
    <property type="molecule type" value="Genomic_DNA"/>
</dbReference>
<feature type="region of interest" description="Disordered" evidence="1">
    <location>
        <begin position="104"/>
        <end position="134"/>
    </location>
</feature>
<reference evidence="3" key="1">
    <citation type="submission" date="2020-09" db="EMBL/GenBank/DDBJ databases">
        <title>Genome-Enabled Discovery of Anthraquinone Biosynthesis in Senna tora.</title>
        <authorList>
            <person name="Kang S.-H."/>
            <person name="Pandey R.P."/>
            <person name="Lee C.-M."/>
            <person name="Sim J.-S."/>
            <person name="Jeong J.-T."/>
            <person name="Choi B.-S."/>
            <person name="Jung M."/>
            <person name="Ginzburg D."/>
            <person name="Zhao K."/>
            <person name="Won S.Y."/>
            <person name="Oh T.-J."/>
            <person name="Yu Y."/>
            <person name="Kim N.-H."/>
            <person name="Lee O.R."/>
            <person name="Lee T.-H."/>
            <person name="Bashyal P."/>
            <person name="Kim T.-S."/>
            <person name="Lee W.-H."/>
            <person name="Kawkins C."/>
            <person name="Kim C.-K."/>
            <person name="Kim J.S."/>
            <person name="Ahn B.O."/>
            <person name="Rhee S.Y."/>
            <person name="Sohng J.K."/>
        </authorList>
    </citation>
    <scope>NUCLEOTIDE SEQUENCE</scope>
    <source>
        <tissue evidence="3">Leaf</tissue>
    </source>
</reference>
<keyword evidence="4" id="KW-1185">Reference proteome</keyword>
<dbReference type="Proteomes" id="UP000634136">
    <property type="component" value="Unassembled WGS sequence"/>
</dbReference>
<feature type="compositionally biased region" description="Basic and acidic residues" evidence="1">
    <location>
        <begin position="114"/>
        <end position="134"/>
    </location>
</feature>
<keyword evidence="2" id="KW-0472">Membrane</keyword>
<keyword evidence="2" id="KW-0812">Transmembrane</keyword>
<gene>
    <name evidence="3" type="ORF">G2W53_040998</name>
</gene>
<evidence type="ECO:0000313" key="4">
    <source>
        <dbReference type="Proteomes" id="UP000634136"/>
    </source>
</evidence>
<feature type="transmembrane region" description="Helical" evidence="2">
    <location>
        <begin position="66"/>
        <end position="92"/>
    </location>
</feature>